<organism evidence="6 7">
    <name type="scientific">Podarcis muralis</name>
    <name type="common">Wall lizard</name>
    <name type="synonym">Lacerta muralis</name>
    <dbReference type="NCBI Taxonomy" id="64176"/>
    <lineage>
        <taxon>Eukaryota</taxon>
        <taxon>Metazoa</taxon>
        <taxon>Chordata</taxon>
        <taxon>Craniata</taxon>
        <taxon>Vertebrata</taxon>
        <taxon>Euteleostomi</taxon>
        <taxon>Lepidosauria</taxon>
        <taxon>Squamata</taxon>
        <taxon>Bifurcata</taxon>
        <taxon>Unidentata</taxon>
        <taxon>Episquamata</taxon>
        <taxon>Laterata</taxon>
        <taxon>Lacertibaenia</taxon>
        <taxon>Lacertidae</taxon>
        <taxon>Podarcis</taxon>
    </lineage>
</organism>
<dbReference type="InterPro" id="IPR017907">
    <property type="entry name" value="Znf_RING_CS"/>
</dbReference>
<dbReference type="OMA" id="KCCNDIF"/>
<dbReference type="AlphaFoldDB" id="A0A670J8A3"/>
<dbReference type="PROSITE" id="PS50089">
    <property type="entry name" value="ZF_RING_2"/>
    <property type="match status" value="1"/>
</dbReference>
<dbReference type="Gene3D" id="3.30.40.10">
    <property type="entry name" value="Zinc/RING finger domain, C3HC4 (zinc finger)"/>
    <property type="match status" value="1"/>
</dbReference>
<dbReference type="GO" id="GO:0008270">
    <property type="term" value="F:zinc ion binding"/>
    <property type="evidence" value="ECO:0007669"/>
    <property type="project" value="UniProtKB-KW"/>
</dbReference>
<evidence type="ECO:0000313" key="6">
    <source>
        <dbReference type="Ensembl" id="ENSPMRP00000020446.1"/>
    </source>
</evidence>
<dbReference type="PROSITE" id="PS00518">
    <property type="entry name" value="ZF_RING_1"/>
    <property type="match status" value="1"/>
</dbReference>
<accession>A0A670J8A3</accession>
<dbReference type="InterPro" id="IPR001841">
    <property type="entry name" value="Znf_RING"/>
</dbReference>
<sequence>MNLSKLRLRSFERSHVMEALAQVLSCSVCLELFTPPVLVLSCAHNFCKKCLEKILISQNCKSHLSPHFACPTSLL</sequence>
<dbReference type="InterPro" id="IPR013083">
    <property type="entry name" value="Znf_RING/FYVE/PHD"/>
</dbReference>
<dbReference type="InterPro" id="IPR027370">
    <property type="entry name" value="Znf-RING_euk"/>
</dbReference>
<reference evidence="6" key="3">
    <citation type="submission" date="2025-09" db="UniProtKB">
        <authorList>
            <consortium name="Ensembl"/>
        </authorList>
    </citation>
    <scope>IDENTIFICATION</scope>
</reference>
<protein>
    <recommendedName>
        <fullName evidence="5">RING-type domain-containing protein</fullName>
    </recommendedName>
</protein>
<dbReference type="SUPFAM" id="SSF57850">
    <property type="entry name" value="RING/U-box"/>
    <property type="match status" value="1"/>
</dbReference>
<keyword evidence="3" id="KW-0862">Zinc</keyword>
<keyword evidence="2 4" id="KW-0863">Zinc-finger</keyword>
<evidence type="ECO:0000256" key="2">
    <source>
        <dbReference type="ARBA" id="ARBA00022771"/>
    </source>
</evidence>
<dbReference type="Pfam" id="PF13445">
    <property type="entry name" value="zf-RING_UBOX"/>
    <property type="match status" value="1"/>
</dbReference>
<evidence type="ECO:0000256" key="3">
    <source>
        <dbReference type="ARBA" id="ARBA00022833"/>
    </source>
</evidence>
<keyword evidence="1" id="KW-0479">Metal-binding</keyword>
<dbReference type="Proteomes" id="UP000472272">
    <property type="component" value="Chromosome 2"/>
</dbReference>
<reference evidence="6" key="2">
    <citation type="submission" date="2025-08" db="UniProtKB">
        <authorList>
            <consortium name="Ensembl"/>
        </authorList>
    </citation>
    <scope>IDENTIFICATION</scope>
</reference>
<dbReference type="GeneTree" id="ENSGT00960000189495"/>
<name>A0A670J8A3_PODMU</name>
<feature type="domain" description="RING-type" evidence="5">
    <location>
        <begin position="26"/>
        <end position="71"/>
    </location>
</feature>
<evidence type="ECO:0000313" key="7">
    <source>
        <dbReference type="Proteomes" id="UP000472272"/>
    </source>
</evidence>
<evidence type="ECO:0000256" key="1">
    <source>
        <dbReference type="ARBA" id="ARBA00022723"/>
    </source>
</evidence>
<evidence type="ECO:0000256" key="4">
    <source>
        <dbReference type="PROSITE-ProRule" id="PRU00175"/>
    </source>
</evidence>
<evidence type="ECO:0000259" key="5">
    <source>
        <dbReference type="PROSITE" id="PS50089"/>
    </source>
</evidence>
<proteinExistence type="predicted"/>
<dbReference type="SMART" id="SM00184">
    <property type="entry name" value="RING"/>
    <property type="match status" value="1"/>
</dbReference>
<reference evidence="6 7" key="1">
    <citation type="journal article" date="2019" name="Proc. Natl. Acad. Sci. U.S.A.">
        <title>Regulatory changes in pterin and carotenoid genes underlie balanced color polymorphisms in the wall lizard.</title>
        <authorList>
            <person name="Andrade P."/>
            <person name="Pinho C."/>
            <person name="Perez I de Lanuza G."/>
            <person name="Afonso S."/>
            <person name="Brejcha J."/>
            <person name="Rubin C.J."/>
            <person name="Wallerman O."/>
            <person name="Pereira P."/>
            <person name="Sabatino S.J."/>
            <person name="Bellati A."/>
            <person name="Pellitteri-Rosa D."/>
            <person name="Bosakova Z."/>
            <person name="Bunikis I."/>
            <person name="Carretero M.A."/>
            <person name="Feiner N."/>
            <person name="Marsik P."/>
            <person name="Pauperio F."/>
            <person name="Salvi D."/>
            <person name="Soler L."/>
            <person name="While G.M."/>
            <person name="Uller T."/>
            <person name="Font E."/>
            <person name="Andersson L."/>
            <person name="Carneiro M."/>
        </authorList>
    </citation>
    <scope>NUCLEOTIDE SEQUENCE</scope>
</reference>
<keyword evidence="7" id="KW-1185">Reference proteome</keyword>
<dbReference type="Ensembl" id="ENSPMRT00000021720.1">
    <property type="protein sequence ID" value="ENSPMRP00000020446.1"/>
    <property type="gene ID" value="ENSPMRG00000013312.1"/>
</dbReference>